<organism evidence="3">
    <name type="scientific">Kwoniella pini CBS 10737</name>
    <dbReference type="NCBI Taxonomy" id="1296096"/>
    <lineage>
        <taxon>Eukaryota</taxon>
        <taxon>Fungi</taxon>
        <taxon>Dikarya</taxon>
        <taxon>Basidiomycota</taxon>
        <taxon>Agaricomycotina</taxon>
        <taxon>Tremellomycetes</taxon>
        <taxon>Tremellales</taxon>
        <taxon>Cryptococcaceae</taxon>
        <taxon>Kwoniella</taxon>
    </lineage>
</organism>
<dbReference type="EMBL" id="KI894012">
    <property type="protein sequence ID" value="OCF49072.1"/>
    <property type="molecule type" value="Genomic_DNA"/>
</dbReference>
<feature type="region of interest" description="Disordered" evidence="2">
    <location>
        <begin position="178"/>
        <end position="314"/>
    </location>
</feature>
<dbReference type="OrthoDB" id="2565322at2759"/>
<feature type="compositionally biased region" description="Basic and acidic residues" evidence="2">
    <location>
        <begin position="271"/>
        <end position="290"/>
    </location>
</feature>
<name>A0A1B9I0L2_9TREE</name>
<evidence type="ECO:0000256" key="1">
    <source>
        <dbReference type="SAM" id="Coils"/>
    </source>
</evidence>
<feature type="compositionally biased region" description="Polar residues" evidence="2">
    <location>
        <begin position="229"/>
        <end position="238"/>
    </location>
</feature>
<dbReference type="GeneID" id="30173128"/>
<evidence type="ECO:0000313" key="3">
    <source>
        <dbReference type="EMBL" id="OCF49072.1"/>
    </source>
</evidence>
<dbReference type="AlphaFoldDB" id="A0A1B9I0L2"/>
<dbReference type="RefSeq" id="XP_019010291.2">
    <property type="nucleotide sequence ID" value="XM_019156489.2"/>
</dbReference>
<feature type="compositionally biased region" description="Low complexity" evidence="2">
    <location>
        <begin position="248"/>
        <end position="258"/>
    </location>
</feature>
<dbReference type="KEGG" id="kpin:30173128"/>
<reference evidence="3" key="1">
    <citation type="submission" date="2013-07" db="EMBL/GenBank/DDBJ databases">
        <title>The Genome Sequence of Cryptococcus pinus CBS10737.</title>
        <authorList>
            <consortium name="The Broad Institute Genome Sequencing Platform"/>
            <person name="Cuomo C."/>
            <person name="Litvintseva A."/>
            <person name="Chen Y."/>
            <person name="Heitman J."/>
            <person name="Sun S."/>
            <person name="Springer D."/>
            <person name="Dromer F."/>
            <person name="Young S.K."/>
            <person name="Zeng Q."/>
            <person name="Gargeya S."/>
            <person name="Fitzgerald M."/>
            <person name="Abouelleil A."/>
            <person name="Alvarado L."/>
            <person name="Berlin A.M."/>
            <person name="Chapman S.B."/>
            <person name="Dewar J."/>
            <person name="Goldberg J."/>
            <person name="Griggs A."/>
            <person name="Gujja S."/>
            <person name="Hansen M."/>
            <person name="Howarth C."/>
            <person name="Imamovic A."/>
            <person name="Larimer J."/>
            <person name="McCowan C."/>
            <person name="Murphy C."/>
            <person name="Pearson M."/>
            <person name="Priest M."/>
            <person name="Roberts A."/>
            <person name="Saif S."/>
            <person name="Shea T."/>
            <person name="Sykes S."/>
            <person name="Wortman J."/>
            <person name="Nusbaum C."/>
            <person name="Birren B."/>
        </authorList>
    </citation>
    <scope>NUCLEOTIDE SEQUENCE [LARGE SCALE GENOMIC DNA]</scope>
    <source>
        <strain evidence="3">CBS 10737</strain>
    </source>
</reference>
<evidence type="ECO:0000256" key="2">
    <source>
        <dbReference type="SAM" id="MobiDB-lite"/>
    </source>
</evidence>
<feature type="compositionally biased region" description="Acidic residues" evidence="2">
    <location>
        <begin position="208"/>
        <end position="225"/>
    </location>
</feature>
<keyword evidence="1" id="KW-0175">Coiled coil</keyword>
<protein>
    <submittedName>
        <fullName evidence="3">Uncharacterized protein</fullName>
    </submittedName>
</protein>
<gene>
    <name evidence="3" type="ORF">I206_04759</name>
</gene>
<accession>A0A1B9I0L2</accession>
<feature type="coiled-coil region" evidence="1">
    <location>
        <begin position="27"/>
        <end position="106"/>
    </location>
</feature>
<sequence length="323" mass="36931">MSRHTLNLLENQLSTIKHELELATFLNKGILQTNTEYKLRIAELENENLILSKAESKLSTIEDELEETKKSFNKLLNEKNDLIIQNDNLIKGLNNLNENKIEWEEKYFKLIGKVESLLSNENDDINDIDIHSQNKITPINKSITNIISTSTAISAQKRTNKSINPQINNNNYNEQAQTLASSSKLSLSPVRPPTRSQSKKRRRVEDSLSIDEPEDEQIIEQDEPERNENISSKSNQLYKTPPRTFTPKSKQQSLSSNSNKKRSNVITTTSKKRDSSNKQSKLEFKVKDEPISPEFGRGVSMNNSRKKIESDSDDGELIRIFSL</sequence>
<proteinExistence type="predicted"/>
<reference evidence="3" key="2">
    <citation type="submission" date="2016-07" db="EMBL/GenBank/DDBJ databases">
        <title>Evolution of pathogenesis and genome organization in the Tremellales.</title>
        <authorList>
            <person name="Cuomo C."/>
            <person name="Litvintseva A."/>
            <person name="Heitman J."/>
            <person name="Chen Y."/>
            <person name="Sun S."/>
            <person name="Springer D."/>
            <person name="Dromer F."/>
            <person name="Young S."/>
            <person name="Zeng Q."/>
            <person name="Chapman S."/>
            <person name="Gujja S."/>
            <person name="Saif S."/>
            <person name="Birren B."/>
        </authorList>
    </citation>
    <scope>NUCLEOTIDE SEQUENCE</scope>
    <source>
        <strain evidence="3">CBS 10737</strain>
    </source>
</reference>